<evidence type="ECO:0000256" key="3">
    <source>
        <dbReference type="ARBA" id="ARBA00022729"/>
    </source>
</evidence>
<dbReference type="NCBIfam" id="TIGR03696">
    <property type="entry name" value="Rhs_assc_core"/>
    <property type="match status" value="1"/>
</dbReference>
<comment type="caution">
    <text evidence="7">The sequence shown here is derived from an EMBL/GenBank/DDBJ whole genome shotgun (WGS) entry which is preliminary data.</text>
</comment>
<dbReference type="Gene3D" id="2.180.10.10">
    <property type="entry name" value="RHS repeat-associated core"/>
    <property type="match status" value="1"/>
</dbReference>
<proteinExistence type="predicted"/>
<protein>
    <recommendedName>
        <fullName evidence="9">Insecticidal toxin complex protein</fullName>
    </recommendedName>
</protein>
<feature type="domain" description="Insecticide toxin TcdB middle/N-terminal" evidence="6">
    <location>
        <begin position="712"/>
        <end position="846"/>
    </location>
</feature>
<comment type="subcellular location">
    <subcellularLocation>
        <location evidence="1">Secreted</location>
    </subcellularLocation>
</comment>
<evidence type="ECO:0000256" key="4">
    <source>
        <dbReference type="ARBA" id="ARBA00023026"/>
    </source>
</evidence>
<dbReference type="EMBL" id="BBLT01000005">
    <property type="protein sequence ID" value="GAL85662.1"/>
    <property type="molecule type" value="Genomic_DNA"/>
</dbReference>
<dbReference type="STRING" id="153721.MYP_2891"/>
<evidence type="ECO:0000259" key="5">
    <source>
        <dbReference type="Pfam" id="PF12255"/>
    </source>
</evidence>
<evidence type="ECO:0000256" key="1">
    <source>
        <dbReference type="ARBA" id="ARBA00004613"/>
    </source>
</evidence>
<dbReference type="InterPro" id="IPR013517">
    <property type="entry name" value="FG-GAP"/>
</dbReference>
<dbReference type="eggNOG" id="COG3209">
    <property type="taxonomic scope" value="Bacteria"/>
</dbReference>
<evidence type="ECO:0000313" key="8">
    <source>
        <dbReference type="Proteomes" id="UP000030185"/>
    </source>
</evidence>
<dbReference type="Pfam" id="PF03534">
    <property type="entry name" value="SpvB"/>
    <property type="match status" value="1"/>
</dbReference>
<dbReference type="InterPro" id="IPR028994">
    <property type="entry name" value="Integrin_alpha_N"/>
</dbReference>
<sequence length="2572" mass="291570">MDSRKPIGKASAMSENTLTDSSGILNSFREGKAKTKSNAIEIPSISLPKGGGAIKGIDEKFTVNAVNGTASFSIPLPFSQARGVTPSLSVSYNSGSDNGIFGLGWNLNLSSIKRKTDKLLPQYLDSINGSADSDIFQFSEAEDLVPEFSKADDGTFLKDEKDDYIIYEKNSEDDLYVIRFFRPRIEGLFARIERWTKKDGSDIKWRVITSDNITTLFGWSINSRIADPQDDKKIFEWLPEFTFDDKGNCCNYIYKSEDLEGIDLNLIHNKNRIKNNSITYTNLYIEKVLYGNITPYKNFGDAFPSNEDFLFKTVFDYGTTINNENPETFHPWDFRNDAFSEYKSGFEIRTTRLCKRVLLFHHFKGENEYDGLVRSLNFEYDTSTEQDFTFLKSITSIGYIKKADGSYSSKKLPPFEFEYQKHVWNNEIKSIPPEALMHAPSGIEESPYQFVDLFNEGLSGILSEQETGWYYKHNLGDGNFEPAKLVSPKPSFAGLGSHLQLADLDADGGKQLVSYINEPKGYFELNDDNEWQLYQNFKTLPNINFNDPFTRMIDLNGDGKPELVISEDNVFTWYESEGRNGFKDARKTTKPSDEEIGPHLIFADLKQIIFLADMSGDGLTDIIRIRNGEICYWPNLGYGKFGAKVAMDNAPVFDHEDIFNPSFIKLADIDGSGIPDIIYLGKNKFSCYKNLSGNSFSIKPFEIPFFPEIHSLSNFNVTDFLGTGVACIIWSSPLAKDATTPLKYIDLMNSKKPHVMVSYKNNMGKEVSLEYSPSTKFYIEDKLAGKPWVTKLHFPVHCVSKATSEDKITGHKFSSNYKYHHGYYDHFEREFRGFGMVEQTDAETFEHWVKSGATNITVADLHQEPVITKQWFHTGSFLRKDKILSHFEHEYWYEEMGRQGFTAVNHEKKLDDAFIIPSKGIPQSVIDNLSSEEYQEALRACKGMPLRSEVFAHDAIKFGNTPNARKKELTPFSVDTHNCVIELLQPKGKNRYAVFIVKESEAINYSYERNTEDPRIGHTLNIKLDEYANVLESVSVVYPRRIENISLPIEIQDAQNKLAITFTKNEFTNDAFDNNANRMRLLAEVKTYELKGVIKTGDYYSLKDFQNILDDVNSSQALYHELDKPLDTNKAQRRLIEHVKTLFYRNDLTGPLSLKTLETKAIGFESYQLAYTPQLLNDIFGAKVNDALIELEGKFRHSIDELGNPDSDWWVRSGTTQFIEGTETLTDAQNRFYVPLSYTDPFGSKTKVKYYRSYFLFLEETEDVLGNKTKVSEFNFRTLSLNRMMDINGNLSEVLTDELGLVKAMAIMGKGSQADDLSNLKEETDVTENAAVFSFFNLPETPHGVTDSITLINIGRQLLQNATARFVYDFDAYKNTGKPVVVASILRETHFRNEDGDLNPETRLQISFEYSSGAGQVTMKKVQAEPGLAKRVRVQLNNSVLVEEVDTGTLLRWIGNGKTIVNNKGNVVKQYEPYFSVSNNYEDYKELVQTGVSSLMFYDAIGRLIRTDMPDGTFFSVTFDSWKQVMFDANDNVLESDWYKRRTNNTRADFITDIKEQEAAAKTSLHADTPGQMHLDTLSRPVLSIAHNKNTITNTDEYYNTFAELDVEGNLRSVKDARGNVVMAYKYDMLGNLVYQSGMDNGQRWLLTNVIGNPLRTWDERFHEFQYFYDEAHRPTHSKVLGGDGTPLNHIFDRIIYGESLLTSIRTDSNRFNEGALQKDNVLGQVIKHYDTGGLIDTPLFDFKGQPKSTSRRIFIKYKETANWIDANLSIDLESDTYTFITQTDALGRIVHQTTPDGSVITPLYNEAGLLDSEAVLHPGAILAKSYIKTINYNEKGQRERIIYGNDVITHFTYDKDTLRLKRLVSRRQNNGLLQDLQYTFDATGNITHIHDNAIPTVFFDNMQINAVSEYTYDAFYRLVEASGRENNAALNFSICDNWNDKPFLHNMNLGNPMAVRHYTQRYQYDAVGNIVEMKHLATGGNWTRGYEYETSNNRLKRTFIGDNGNPIDYTNYAHHAKHGYLEKLPHLEKIGWNFKEEVVLTSRQHCTGDNIPVITYYQYDGSGQRIRKITENQANSGVSTSKKEERIYIGGYEIYKKHSGAQAGLERVSLSLMDGDHRFVMIETRNDVDDGTEKQLVRYQLHNHLGSSSLELDNSAQVISYEEYHPYGTTAYQANNATIKSTAKRYRYTGMERDEETGLEYHSARYYLPWLGRWLSCDPIGVKGGINLFTYCNNNPIIRTDAKGTEWELTWKFWQWEPINFTKEEIVPTAKVFSGNVVGTVHAIFGYDTDRELDPDQAAGYEWAQDTFRWQRFKPVQKLRDKIINSPTASKIVANVLGFMSAFVPFAPSGDDLPESMQYDYKRMSFAASSTAMLMGLAKPSKGQNFSPPPSPALVTDTGALVTTVSSSSVTTGMGPFAMAMAASKDASSKGSAQSPQKTSKKVTHKGVATDILKANKENRSNQTILTAKIKLKNGQEIKVAIPNTPFNGETPWRAGQREAALKAGYTPLETTKNSVPGMHAEENLGAYIKEQGGGLVLEWAIARGDNGTSFICKSATCRVMTAEWGPQEFK</sequence>
<dbReference type="Pfam" id="PF12255">
    <property type="entry name" value="TcdB_toxin_midC"/>
    <property type="match status" value="1"/>
</dbReference>
<keyword evidence="8" id="KW-1185">Reference proteome</keyword>
<dbReference type="GO" id="GO:0005737">
    <property type="term" value="C:cytoplasm"/>
    <property type="evidence" value="ECO:0007669"/>
    <property type="project" value="InterPro"/>
</dbReference>
<dbReference type="Pfam" id="PF13517">
    <property type="entry name" value="FG-GAP_3"/>
    <property type="match status" value="1"/>
</dbReference>
<dbReference type="RefSeq" id="WP_052430207.1">
    <property type="nucleotide sequence ID" value="NZ_BBLT01000005.1"/>
</dbReference>
<dbReference type="InterPro" id="IPR022385">
    <property type="entry name" value="Rhs_assc_core"/>
</dbReference>
<evidence type="ECO:0000313" key="7">
    <source>
        <dbReference type="EMBL" id="GAL85662.1"/>
    </source>
</evidence>
<keyword evidence="4" id="KW-0843">Virulence</keyword>
<evidence type="ECO:0000259" key="6">
    <source>
        <dbReference type="Pfam" id="PF12256"/>
    </source>
</evidence>
<keyword evidence="3" id="KW-0732">Signal</keyword>
<dbReference type="InterPro" id="IPR003284">
    <property type="entry name" value="Sal_SpvB"/>
</dbReference>
<dbReference type="InterPro" id="IPR022044">
    <property type="entry name" value="TcdB_toxin_mid/C"/>
</dbReference>
<dbReference type="Proteomes" id="UP000030185">
    <property type="component" value="Unassembled WGS sequence"/>
</dbReference>
<accession>A0A098LGS0</accession>
<evidence type="ECO:0008006" key="9">
    <source>
        <dbReference type="Google" id="ProtNLM"/>
    </source>
</evidence>
<dbReference type="Pfam" id="PF12256">
    <property type="entry name" value="TcdB_toxin_midN"/>
    <property type="match status" value="1"/>
</dbReference>
<keyword evidence="2" id="KW-0964">Secreted</keyword>
<dbReference type="GO" id="GO:0005576">
    <property type="term" value="C:extracellular region"/>
    <property type="evidence" value="ECO:0007669"/>
    <property type="project" value="UniProtKB-SubCell"/>
</dbReference>
<name>A0A098LGS0_9BACT</name>
<dbReference type="PANTHER" id="PTHR32305:SF15">
    <property type="entry name" value="PROTEIN RHSA-RELATED"/>
    <property type="match status" value="1"/>
</dbReference>
<organism evidence="7 8">
    <name type="scientific">Sporocytophaga myxococcoides</name>
    <dbReference type="NCBI Taxonomy" id="153721"/>
    <lineage>
        <taxon>Bacteria</taxon>
        <taxon>Pseudomonadati</taxon>
        <taxon>Bacteroidota</taxon>
        <taxon>Cytophagia</taxon>
        <taxon>Cytophagales</taxon>
        <taxon>Cytophagaceae</taxon>
        <taxon>Sporocytophaga</taxon>
    </lineage>
</organism>
<dbReference type="InterPro" id="IPR022045">
    <property type="entry name" value="TcdB_toxin_mid/N"/>
</dbReference>
<reference evidence="7 8" key="1">
    <citation type="submission" date="2014-09" db="EMBL/GenBank/DDBJ databases">
        <title>Sporocytophaga myxococcoides PG-01 genome sequencing.</title>
        <authorList>
            <person name="Liu L."/>
            <person name="Gao P.J."/>
            <person name="Chen G.J."/>
            <person name="Wang L.S."/>
        </authorList>
    </citation>
    <scope>NUCLEOTIDE SEQUENCE [LARGE SCALE GENOMIC DNA]</scope>
    <source>
        <strain evidence="7 8">PG-01</strain>
    </source>
</reference>
<gene>
    <name evidence="7" type="ORF">MYP_2891</name>
</gene>
<dbReference type="PRINTS" id="PR01341">
    <property type="entry name" value="SALSPVBPROT"/>
</dbReference>
<dbReference type="SUPFAM" id="SSF69318">
    <property type="entry name" value="Integrin alpha N-terminal domain"/>
    <property type="match status" value="1"/>
</dbReference>
<dbReference type="PANTHER" id="PTHR32305">
    <property type="match status" value="1"/>
</dbReference>
<evidence type="ECO:0000256" key="2">
    <source>
        <dbReference type="ARBA" id="ARBA00022525"/>
    </source>
</evidence>
<dbReference type="InterPro" id="IPR050708">
    <property type="entry name" value="T6SS_VgrG/RHS"/>
</dbReference>
<feature type="domain" description="Insecticide toxin TcdB middle/C-terminal" evidence="5">
    <location>
        <begin position="937"/>
        <end position="1076"/>
    </location>
</feature>